<evidence type="ECO:0000259" key="1">
    <source>
        <dbReference type="PROSITE" id="PS51782"/>
    </source>
</evidence>
<dbReference type="InterPro" id="IPR036779">
    <property type="entry name" value="LysM_dom_sf"/>
</dbReference>
<name>A0A6P0H2J3_9ACTN</name>
<dbReference type="SMART" id="SM00257">
    <property type="entry name" value="LysM"/>
    <property type="match status" value="1"/>
</dbReference>
<dbReference type="Gene3D" id="3.10.350.10">
    <property type="entry name" value="LysM domain"/>
    <property type="match status" value="1"/>
</dbReference>
<accession>A0A6P0H2J3</accession>
<dbReference type="AlphaFoldDB" id="A0A6P0H2J3"/>
<reference evidence="2 4" key="1">
    <citation type="submission" date="2020-01" db="EMBL/GenBank/DDBJ databases">
        <title>the WGS Modestobacter muralis CPCC 204518.</title>
        <authorList>
            <person name="Jiang Z."/>
        </authorList>
    </citation>
    <scope>NUCLEOTIDE SEQUENCE [LARGE SCALE GENOMIC DNA]</scope>
    <source>
        <strain evidence="2 4">DSM 100205</strain>
    </source>
</reference>
<comment type="caution">
    <text evidence="3">The sequence shown here is derived from an EMBL/GenBank/DDBJ whole genome shotgun (WGS) entry which is preliminary data.</text>
</comment>
<evidence type="ECO:0000313" key="3">
    <source>
        <dbReference type="EMBL" id="NEN49385.1"/>
    </source>
</evidence>
<dbReference type="PROSITE" id="PS51782">
    <property type="entry name" value="LYSM"/>
    <property type="match status" value="1"/>
</dbReference>
<dbReference type="CDD" id="cd00118">
    <property type="entry name" value="LysM"/>
    <property type="match status" value="1"/>
</dbReference>
<dbReference type="Pfam" id="PF01476">
    <property type="entry name" value="LysM"/>
    <property type="match status" value="1"/>
</dbReference>
<evidence type="ECO:0000313" key="4">
    <source>
        <dbReference type="Proteomes" id="UP000468828"/>
    </source>
</evidence>
<keyword evidence="4" id="KW-1185">Reference proteome</keyword>
<organism evidence="3 5">
    <name type="scientific">Modestobacter muralis</name>
    <dbReference type="NCBI Taxonomy" id="1608614"/>
    <lineage>
        <taxon>Bacteria</taxon>
        <taxon>Bacillati</taxon>
        <taxon>Actinomycetota</taxon>
        <taxon>Actinomycetes</taxon>
        <taxon>Geodermatophilales</taxon>
        <taxon>Geodermatophilaceae</taxon>
        <taxon>Modestobacter</taxon>
    </lineage>
</organism>
<sequence>MSIAIGLSIAAGTVVTVELNRGSGLQLAGSDTVVVRSGDTLWSIAGDVAPDQDRRAVVDAIVELNGLDSVDLLPGAELQLP</sequence>
<evidence type="ECO:0000313" key="2">
    <source>
        <dbReference type="EMBL" id="NEK92618.1"/>
    </source>
</evidence>
<gene>
    <name evidence="3" type="ORF">G3R41_00300</name>
    <name evidence="2" type="ORF">GCU67_00300</name>
</gene>
<dbReference type="Proteomes" id="UP000468828">
    <property type="component" value="Unassembled WGS sequence"/>
</dbReference>
<dbReference type="EMBL" id="JAAGWB010000002">
    <property type="protein sequence ID" value="NEN49385.1"/>
    <property type="molecule type" value="Genomic_DNA"/>
</dbReference>
<dbReference type="Proteomes" id="UP000471152">
    <property type="component" value="Unassembled WGS sequence"/>
</dbReference>
<reference evidence="3 5" key="2">
    <citation type="submission" date="2020-02" db="EMBL/GenBank/DDBJ databases">
        <title>The WGS of Modestobacter muralis DSM 100205.</title>
        <authorList>
            <person name="Jiang Z."/>
        </authorList>
    </citation>
    <scope>NUCLEOTIDE SEQUENCE [LARGE SCALE GENOMIC DNA]</scope>
    <source>
        <strain evidence="3 5">DSM 100205</strain>
    </source>
</reference>
<dbReference type="EMBL" id="JAAGWH010000002">
    <property type="protein sequence ID" value="NEK92618.1"/>
    <property type="molecule type" value="Genomic_DNA"/>
</dbReference>
<proteinExistence type="predicted"/>
<evidence type="ECO:0000313" key="5">
    <source>
        <dbReference type="Proteomes" id="UP000471152"/>
    </source>
</evidence>
<dbReference type="SUPFAM" id="SSF54106">
    <property type="entry name" value="LysM domain"/>
    <property type="match status" value="1"/>
</dbReference>
<protein>
    <submittedName>
        <fullName evidence="3">LysM peptidoglycan-binding domain-containing protein</fullName>
    </submittedName>
</protein>
<feature type="domain" description="LysM" evidence="1">
    <location>
        <begin position="31"/>
        <end position="80"/>
    </location>
</feature>
<dbReference type="InterPro" id="IPR018392">
    <property type="entry name" value="LysM"/>
</dbReference>